<name>A0A518B646_9BACT</name>
<gene>
    <name evidence="2" type="ORF">Pan216_33140</name>
</gene>
<dbReference type="Proteomes" id="UP000317093">
    <property type="component" value="Chromosome"/>
</dbReference>
<dbReference type="Pfam" id="PF06439">
    <property type="entry name" value="3keto-disac_hyd"/>
    <property type="match status" value="1"/>
</dbReference>
<organism evidence="2 3">
    <name type="scientific">Kolteria novifilia</name>
    <dbReference type="NCBI Taxonomy" id="2527975"/>
    <lineage>
        <taxon>Bacteria</taxon>
        <taxon>Pseudomonadati</taxon>
        <taxon>Planctomycetota</taxon>
        <taxon>Planctomycetia</taxon>
        <taxon>Kolteriales</taxon>
        <taxon>Kolteriaceae</taxon>
        <taxon>Kolteria</taxon>
    </lineage>
</organism>
<sequence length="208" mass="23223">MLFPILTTAVVLVSAPLTRGGETSEATKAKLKKDGFVELFDGKSLSGWDSVENPNVWSVTPEGAIKGDGPRSHLFSPKEYTDFHYRADVKINHGGNSGMYFRTKKEGGWPTGYEAQVNNTHKDPKKTGSLYNIKNVTEQQIPDDTWWVQEVIAKGNRIIIKVNGKTVVDHVDPEKRHSKGHFALQQHHPGSVVQYKNVMVKDLAKDKN</sequence>
<dbReference type="GO" id="GO:0016787">
    <property type="term" value="F:hydrolase activity"/>
    <property type="evidence" value="ECO:0007669"/>
    <property type="project" value="InterPro"/>
</dbReference>
<dbReference type="OrthoDB" id="242352at2"/>
<proteinExistence type="predicted"/>
<keyword evidence="3" id="KW-1185">Reference proteome</keyword>
<evidence type="ECO:0000259" key="1">
    <source>
        <dbReference type="Pfam" id="PF06439"/>
    </source>
</evidence>
<dbReference type="Gene3D" id="2.60.120.560">
    <property type="entry name" value="Exo-inulinase, domain 1"/>
    <property type="match status" value="1"/>
</dbReference>
<dbReference type="KEGG" id="knv:Pan216_33140"/>
<evidence type="ECO:0000313" key="2">
    <source>
        <dbReference type="EMBL" id="QDU62447.1"/>
    </source>
</evidence>
<evidence type="ECO:0000313" key="3">
    <source>
        <dbReference type="Proteomes" id="UP000317093"/>
    </source>
</evidence>
<feature type="domain" description="3-keto-alpha-glucoside-1,2-lyase/3-keto-2-hydroxy-glucal hydratase" evidence="1">
    <location>
        <begin position="35"/>
        <end position="201"/>
    </location>
</feature>
<protein>
    <recommendedName>
        <fullName evidence="1">3-keto-alpha-glucoside-1,2-lyase/3-keto-2-hydroxy-glucal hydratase domain-containing protein</fullName>
    </recommendedName>
</protein>
<dbReference type="InterPro" id="IPR010496">
    <property type="entry name" value="AL/BT2_dom"/>
</dbReference>
<dbReference type="AlphaFoldDB" id="A0A518B646"/>
<dbReference type="EMBL" id="CP036279">
    <property type="protein sequence ID" value="QDU62447.1"/>
    <property type="molecule type" value="Genomic_DNA"/>
</dbReference>
<accession>A0A518B646</accession>
<reference evidence="2 3" key="1">
    <citation type="submission" date="2019-02" db="EMBL/GenBank/DDBJ databases">
        <title>Deep-cultivation of Planctomycetes and their phenomic and genomic characterization uncovers novel biology.</title>
        <authorList>
            <person name="Wiegand S."/>
            <person name="Jogler M."/>
            <person name="Boedeker C."/>
            <person name="Pinto D."/>
            <person name="Vollmers J."/>
            <person name="Rivas-Marin E."/>
            <person name="Kohn T."/>
            <person name="Peeters S.H."/>
            <person name="Heuer A."/>
            <person name="Rast P."/>
            <person name="Oberbeckmann S."/>
            <person name="Bunk B."/>
            <person name="Jeske O."/>
            <person name="Meyerdierks A."/>
            <person name="Storesund J.E."/>
            <person name="Kallscheuer N."/>
            <person name="Luecker S."/>
            <person name="Lage O.M."/>
            <person name="Pohl T."/>
            <person name="Merkel B.J."/>
            <person name="Hornburger P."/>
            <person name="Mueller R.-W."/>
            <person name="Bruemmer F."/>
            <person name="Labrenz M."/>
            <person name="Spormann A.M."/>
            <person name="Op den Camp H."/>
            <person name="Overmann J."/>
            <person name="Amann R."/>
            <person name="Jetten M.S.M."/>
            <person name="Mascher T."/>
            <person name="Medema M.H."/>
            <person name="Devos D.P."/>
            <person name="Kaster A.-K."/>
            <person name="Ovreas L."/>
            <person name="Rohde M."/>
            <person name="Galperin M.Y."/>
            <person name="Jogler C."/>
        </authorList>
    </citation>
    <scope>NUCLEOTIDE SEQUENCE [LARGE SCALE GENOMIC DNA]</scope>
    <source>
        <strain evidence="2 3">Pan216</strain>
    </source>
</reference>